<dbReference type="InterPro" id="IPR000169">
    <property type="entry name" value="Pept_cys_AS"/>
</dbReference>
<dbReference type="GO" id="GO:0006508">
    <property type="term" value="P:proteolysis"/>
    <property type="evidence" value="ECO:0007669"/>
    <property type="project" value="UniProtKB-KW"/>
</dbReference>
<evidence type="ECO:0000256" key="2">
    <source>
        <dbReference type="ARBA" id="ARBA00023157"/>
    </source>
</evidence>
<feature type="chain" id="PRO_5043766595" evidence="3">
    <location>
        <begin position="26"/>
        <end position="280"/>
    </location>
</feature>
<comment type="similarity">
    <text evidence="1">Belongs to the peptidase C1 family.</text>
</comment>
<gene>
    <name evidence="6" type="ORF">Sradi_4481600</name>
</gene>
<dbReference type="EMBL" id="JACGWJ010000020">
    <property type="protein sequence ID" value="KAL0339648.1"/>
    <property type="molecule type" value="Genomic_DNA"/>
</dbReference>
<keyword evidence="6" id="KW-0645">Protease</keyword>
<dbReference type="PANTHER" id="PTHR12411">
    <property type="entry name" value="CYSTEINE PROTEASE FAMILY C1-RELATED"/>
    <property type="match status" value="1"/>
</dbReference>
<evidence type="ECO:0000259" key="4">
    <source>
        <dbReference type="SMART" id="SM00645"/>
    </source>
</evidence>
<dbReference type="InterPro" id="IPR038765">
    <property type="entry name" value="Papain-like_cys_pep_sf"/>
</dbReference>
<comment type="caution">
    <text evidence="6">The sequence shown here is derived from an EMBL/GenBank/DDBJ whole genome shotgun (WGS) entry which is preliminary data.</text>
</comment>
<reference evidence="6" key="2">
    <citation type="journal article" date="2024" name="Plant">
        <title>Genomic evolution and insights into agronomic trait innovations of Sesamum species.</title>
        <authorList>
            <person name="Miao H."/>
            <person name="Wang L."/>
            <person name="Qu L."/>
            <person name="Liu H."/>
            <person name="Sun Y."/>
            <person name="Le M."/>
            <person name="Wang Q."/>
            <person name="Wei S."/>
            <person name="Zheng Y."/>
            <person name="Lin W."/>
            <person name="Duan Y."/>
            <person name="Cao H."/>
            <person name="Xiong S."/>
            <person name="Wang X."/>
            <person name="Wei L."/>
            <person name="Li C."/>
            <person name="Ma Q."/>
            <person name="Ju M."/>
            <person name="Zhao R."/>
            <person name="Li G."/>
            <person name="Mu C."/>
            <person name="Tian Q."/>
            <person name="Mei H."/>
            <person name="Zhang T."/>
            <person name="Gao T."/>
            <person name="Zhang H."/>
        </authorList>
    </citation>
    <scope>NUCLEOTIDE SEQUENCE</scope>
    <source>
        <strain evidence="6">G02</strain>
    </source>
</reference>
<dbReference type="Gene3D" id="3.90.70.10">
    <property type="entry name" value="Cysteine proteinases"/>
    <property type="match status" value="1"/>
</dbReference>
<dbReference type="Pfam" id="PF08246">
    <property type="entry name" value="Inhibitor_I29"/>
    <property type="match status" value="1"/>
</dbReference>
<dbReference type="InterPro" id="IPR000668">
    <property type="entry name" value="Peptidase_C1A_C"/>
</dbReference>
<evidence type="ECO:0000259" key="5">
    <source>
        <dbReference type="SMART" id="SM00848"/>
    </source>
</evidence>
<keyword evidence="3" id="KW-0732">Signal</keyword>
<dbReference type="CDD" id="cd02248">
    <property type="entry name" value="Peptidase_C1A"/>
    <property type="match status" value="1"/>
</dbReference>
<feature type="domain" description="Peptidase C1A papain C-terminal" evidence="4">
    <location>
        <begin position="104"/>
        <end position="280"/>
    </location>
</feature>
<accession>A0AAW2N8Y8</accession>
<proteinExistence type="inferred from homology"/>
<protein>
    <submittedName>
        <fullName evidence="6">Senescence-specific cysteine protease SAG39</fullName>
    </submittedName>
</protein>
<reference evidence="6" key="1">
    <citation type="submission" date="2020-06" db="EMBL/GenBank/DDBJ databases">
        <authorList>
            <person name="Li T."/>
            <person name="Hu X."/>
            <person name="Zhang T."/>
            <person name="Song X."/>
            <person name="Zhang H."/>
            <person name="Dai N."/>
            <person name="Sheng W."/>
            <person name="Hou X."/>
            <person name="Wei L."/>
        </authorList>
    </citation>
    <scope>NUCLEOTIDE SEQUENCE</scope>
    <source>
        <strain evidence="6">G02</strain>
        <tissue evidence="6">Leaf</tissue>
    </source>
</reference>
<evidence type="ECO:0000256" key="1">
    <source>
        <dbReference type="ARBA" id="ARBA00008455"/>
    </source>
</evidence>
<dbReference type="AlphaFoldDB" id="A0AAW2N8Y8"/>
<dbReference type="SUPFAM" id="SSF54001">
    <property type="entry name" value="Cysteine proteinases"/>
    <property type="match status" value="1"/>
</dbReference>
<evidence type="ECO:0000313" key="6">
    <source>
        <dbReference type="EMBL" id="KAL0339648.1"/>
    </source>
</evidence>
<organism evidence="6">
    <name type="scientific">Sesamum radiatum</name>
    <name type="common">Black benniseed</name>
    <dbReference type="NCBI Taxonomy" id="300843"/>
    <lineage>
        <taxon>Eukaryota</taxon>
        <taxon>Viridiplantae</taxon>
        <taxon>Streptophyta</taxon>
        <taxon>Embryophyta</taxon>
        <taxon>Tracheophyta</taxon>
        <taxon>Spermatophyta</taxon>
        <taxon>Magnoliopsida</taxon>
        <taxon>eudicotyledons</taxon>
        <taxon>Gunneridae</taxon>
        <taxon>Pentapetalae</taxon>
        <taxon>asterids</taxon>
        <taxon>lamiids</taxon>
        <taxon>Lamiales</taxon>
        <taxon>Pedaliaceae</taxon>
        <taxon>Sesamum</taxon>
    </lineage>
</organism>
<feature type="domain" description="Cathepsin propeptide inhibitor" evidence="5">
    <location>
        <begin position="38"/>
        <end position="85"/>
    </location>
</feature>
<dbReference type="InterPro" id="IPR013201">
    <property type="entry name" value="Prot_inhib_I29"/>
</dbReference>
<evidence type="ECO:0000256" key="3">
    <source>
        <dbReference type="SAM" id="SignalP"/>
    </source>
</evidence>
<keyword evidence="2" id="KW-1015">Disulfide bond</keyword>
<dbReference type="Pfam" id="PF00112">
    <property type="entry name" value="Peptidase_C1"/>
    <property type="match status" value="1"/>
</dbReference>
<feature type="signal peptide" evidence="3">
    <location>
        <begin position="1"/>
        <end position="25"/>
    </location>
</feature>
<dbReference type="SMART" id="SM00645">
    <property type="entry name" value="Pept_C1"/>
    <property type="match status" value="1"/>
</dbReference>
<keyword evidence="6" id="KW-0378">Hydrolase</keyword>
<dbReference type="GO" id="GO:0008234">
    <property type="term" value="F:cysteine-type peptidase activity"/>
    <property type="evidence" value="ECO:0007669"/>
    <property type="project" value="InterPro"/>
</dbReference>
<dbReference type="InterPro" id="IPR039417">
    <property type="entry name" value="Peptidase_C1A_papain-like"/>
</dbReference>
<dbReference type="InterPro" id="IPR013128">
    <property type="entry name" value="Peptidase_C1A"/>
</dbReference>
<dbReference type="Gene3D" id="1.10.287.2250">
    <property type="match status" value="1"/>
</dbReference>
<sequence>MALSIAKISIFSVLILTLWAHQTTSRLVPERLSMSERHEEWMEQYGRVYKNDEERAMRFKIFKDNVEFIEAFNEAGVGRTSLGLMHLLISLMRSLRVPGMDFLSMDWRKKGAVTPVKDQGQCGSCWAFSAIAATEGIHEITTGKLISLSEQEIVDCDKTNQDQGCEGGFMEDAFDFIISNKGIASESTYPYHATDGTCNKKEESPVAAKISSYEKVPENNEQALLKAVANQPVSVSIDAGGRLSSFTRVGCSQGTVGLILITGWRLLGMEKRVMVLSIGW</sequence>
<dbReference type="PROSITE" id="PS00139">
    <property type="entry name" value="THIOL_PROTEASE_CYS"/>
    <property type="match status" value="1"/>
</dbReference>
<dbReference type="SMART" id="SM00848">
    <property type="entry name" value="Inhibitor_I29"/>
    <property type="match status" value="1"/>
</dbReference>
<name>A0AAW2N8Y8_SESRA</name>